<evidence type="ECO:0000313" key="4">
    <source>
        <dbReference type="Proteomes" id="UP000460416"/>
    </source>
</evidence>
<feature type="domain" description="DUF4350" evidence="2">
    <location>
        <begin position="39"/>
        <end position="230"/>
    </location>
</feature>
<sequence>MNKTYKIALGLFILLIASLAWLESTEPDPINWNPSFTSKDKIPLGAFVFYESWKNSTSDSIREIRIPPYEFLNDTVQQGTYFFLNNYVGFDNEELDDLLKWVAQGNSLFISAYDFGPNLADTLKIELRNHISSEGFKSRPKLNLVNPALRMEQALEFDQDLAGVYFSKIDTLEHKVLGTAAFGEKKTEEKINFIKARFGNGEIYLHSTPQAFSNYFLLKDENYRYTEALLAYLKGKNILWDAYYKAGKSFFTSPLYILLNNRPLKWAYYFVLIAAILFILFEGKRKQRSIPVVEPPRNRSFEFTETISQLYLEQEKFHELGLKKINLFLEYIRNNYRLDTSEINDQFYRDLAVKSENSLDKTKELFDRIFTFQDRQDSDKQDFFELSKSINSFKHTHGQAGNSAKRRRT</sequence>
<name>A0A7K1LNY6_9FLAO</name>
<keyword evidence="1" id="KW-1133">Transmembrane helix</keyword>
<dbReference type="Proteomes" id="UP000460416">
    <property type="component" value="Unassembled WGS sequence"/>
</dbReference>
<gene>
    <name evidence="3" type="ORF">FLP08_08065</name>
</gene>
<keyword evidence="1" id="KW-0472">Membrane</keyword>
<evidence type="ECO:0000256" key="1">
    <source>
        <dbReference type="SAM" id="Phobius"/>
    </source>
</evidence>
<keyword evidence="1" id="KW-0812">Transmembrane</keyword>
<reference evidence="3 4" key="1">
    <citation type="submission" date="2019-07" db="EMBL/GenBank/DDBJ databases">
        <title>Gramella aestuarii sp. nov., isolated from a tidal flat, and emended description of Gramella echinicola.</title>
        <authorList>
            <person name="Liu L."/>
        </authorList>
    </citation>
    <scope>NUCLEOTIDE SEQUENCE [LARGE SCALE GENOMIC DNA]</scope>
    <source>
        <strain evidence="3 4">BS12</strain>
    </source>
</reference>
<protein>
    <submittedName>
        <fullName evidence="3">DUF4350 domain-containing protein</fullName>
    </submittedName>
</protein>
<evidence type="ECO:0000259" key="2">
    <source>
        <dbReference type="Pfam" id="PF14258"/>
    </source>
</evidence>
<keyword evidence="4" id="KW-1185">Reference proteome</keyword>
<comment type="caution">
    <text evidence="3">The sequence shown here is derived from an EMBL/GenBank/DDBJ whole genome shotgun (WGS) entry which is preliminary data.</text>
</comment>
<dbReference type="OrthoDB" id="1111222at2"/>
<evidence type="ECO:0000313" key="3">
    <source>
        <dbReference type="EMBL" id="MUP42524.1"/>
    </source>
</evidence>
<dbReference type="RefSeq" id="WP_156275784.1">
    <property type="nucleotide sequence ID" value="NZ_BAABGI010000003.1"/>
</dbReference>
<proteinExistence type="predicted"/>
<dbReference type="AlphaFoldDB" id="A0A7K1LNY6"/>
<feature type="transmembrane region" description="Helical" evidence="1">
    <location>
        <begin position="266"/>
        <end position="283"/>
    </location>
</feature>
<dbReference type="InterPro" id="IPR025646">
    <property type="entry name" value="DUF4350"/>
</dbReference>
<accession>A0A7K1LNY6</accession>
<organism evidence="3 4">
    <name type="scientific">Christiangramia aestuarii</name>
    <dbReference type="NCBI Taxonomy" id="1028746"/>
    <lineage>
        <taxon>Bacteria</taxon>
        <taxon>Pseudomonadati</taxon>
        <taxon>Bacteroidota</taxon>
        <taxon>Flavobacteriia</taxon>
        <taxon>Flavobacteriales</taxon>
        <taxon>Flavobacteriaceae</taxon>
        <taxon>Christiangramia</taxon>
    </lineage>
</organism>
<dbReference type="EMBL" id="VJVW01000003">
    <property type="protein sequence ID" value="MUP42524.1"/>
    <property type="molecule type" value="Genomic_DNA"/>
</dbReference>
<dbReference type="Pfam" id="PF14258">
    <property type="entry name" value="DUF4350"/>
    <property type="match status" value="1"/>
</dbReference>